<dbReference type="NCBIfam" id="TIGR04350">
    <property type="entry name" value="C_S_lyase_PatB"/>
    <property type="match status" value="1"/>
</dbReference>
<dbReference type="InterPro" id="IPR004839">
    <property type="entry name" value="Aminotransferase_I/II_large"/>
</dbReference>
<reference evidence="5 6" key="1">
    <citation type="submission" date="2021-06" db="EMBL/GenBank/DDBJ databases">
        <authorList>
            <person name="Sun Q."/>
            <person name="Li D."/>
        </authorList>
    </citation>
    <scope>NUCLEOTIDE SEQUENCE [LARGE SCALE GENOMIC DNA]</scope>
    <source>
        <strain evidence="5 6">MSJ-4</strain>
    </source>
</reference>
<feature type="domain" description="Aminotransferase class I/classII large" evidence="4">
    <location>
        <begin position="37"/>
        <end position="381"/>
    </location>
</feature>
<evidence type="ECO:0000256" key="3">
    <source>
        <dbReference type="ARBA" id="ARBA00023239"/>
    </source>
</evidence>
<evidence type="ECO:0000259" key="4">
    <source>
        <dbReference type="Pfam" id="PF00155"/>
    </source>
</evidence>
<keyword evidence="5" id="KW-0808">Transferase</keyword>
<keyword evidence="5" id="KW-0032">Aminotransferase</keyword>
<keyword evidence="3" id="KW-0456">Lyase</keyword>
<dbReference type="CDD" id="cd00609">
    <property type="entry name" value="AAT_like"/>
    <property type="match status" value="1"/>
</dbReference>
<evidence type="ECO:0000256" key="2">
    <source>
        <dbReference type="ARBA" id="ARBA00022898"/>
    </source>
</evidence>
<gene>
    <name evidence="5" type="ORF">KQI89_01190</name>
</gene>
<keyword evidence="6" id="KW-1185">Reference proteome</keyword>
<sequence>MAYNFDEIIHRRGTTCVKWDEGIIDLGEEFLPMWVADMDFPCPVEVHKAIKKRAEHPIFGYTYANEEVYRLIIDRLKNKYGWHVEKDWIVFLPGVVDGIATSINSFTKENEGIIIQQPVYHPFALVPEAYHRKVLVNNLKESECGYDMDLEDIKNIIKRENPKMLILCNPHNPLGKVWSKSELEKLGEICIENNILVVSDEIHSDIIYKGFKHTPFASISKEFEANSITLMAPSKTFNVAGLSQAFAVIPNKELRDSFVRARIGYNWGNVFGITSLEACYKYGDKYIEELLCYLEKNIDFVEKYLKEKLPIVKMKRPEGTYLLWLDMRDLNMPQEELDRFLKEKVKVKFNSGNIFGKLGEGFQRMNIACPRSYIEECMQRLEKAINSL</sequence>
<dbReference type="RefSeq" id="WP_216455582.1">
    <property type="nucleotide sequence ID" value="NZ_JAHLQL010000001.1"/>
</dbReference>
<dbReference type="EMBL" id="JAHLQL010000001">
    <property type="protein sequence ID" value="MBU5590368.1"/>
    <property type="molecule type" value="Genomic_DNA"/>
</dbReference>
<dbReference type="GO" id="GO:0008483">
    <property type="term" value="F:transaminase activity"/>
    <property type="evidence" value="ECO:0007669"/>
    <property type="project" value="UniProtKB-KW"/>
</dbReference>
<evidence type="ECO:0000313" key="6">
    <source>
        <dbReference type="Proteomes" id="UP000736583"/>
    </source>
</evidence>
<protein>
    <submittedName>
        <fullName evidence="5">Pyridoxal phosphate-dependent aminotransferase</fullName>
    </submittedName>
</protein>
<dbReference type="Pfam" id="PF00155">
    <property type="entry name" value="Aminotran_1_2"/>
    <property type="match status" value="1"/>
</dbReference>
<comment type="caution">
    <text evidence="5">The sequence shown here is derived from an EMBL/GenBank/DDBJ whole genome shotgun (WGS) entry which is preliminary data.</text>
</comment>
<accession>A0ABS6EVW9</accession>
<dbReference type="PANTHER" id="PTHR43525">
    <property type="entry name" value="PROTEIN MALY"/>
    <property type="match status" value="1"/>
</dbReference>
<proteinExistence type="predicted"/>
<keyword evidence="2" id="KW-0663">Pyridoxal phosphate</keyword>
<dbReference type="InterPro" id="IPR051798">
    <property type="entry name" value="Class-II_PLP-Dep_Aminotrans"/>
</dbReference>
<dbReference type="PANTHER" id="PTHR43525:SF1">
    <property type="entry name" value="PROTEIN MALY"/>
    <property type="match status" value="1"/>
</dbReference>
<dbReference type="Proteomes" id="UP000736583">
    <property type="component" value="Unassembled WGS sequence"/>
</dbReference>
<name>A0ABS6EVW9_9CLOT</name>
<evidence type="ECO:0000313" key="5">
    <source>
        <dbReference type="EMBL" id="MBU5590368.1"/>
    </source>
</evidence>
<comment type="cofactor">
    <cofactor evidence="1">
        <name>pyridoxal 5'-phosphate</name>
        <dbReference type="ChEBI" id="CHEBI:597326"/>
    </cofactor>
</comment>
<dbReference type="InterPro" id="IPR027619">
    <property type="entry name" value="C-S_lyase_PatB-like"/>
</dbReference>
<organism evidence="5 6">
    <name type="scientific">Clostridium simiarum</name>
    <dbReference type="NCBI Taxonomy" id="2841506"/>
    <lineage>
        <taxon>Bacteria</taxon>
        <taxon>Bacillati</taxon>
        <taxon>Bacillota</taxon>
        <taxon>Clostridia</taxon>
        <taxon>Eubacteriales</taxon>
        <taxon>Clostridiaceae</taxon>
        <taxon>Clostridium</taxon>
    </lineage>
</organism>
<evidence type="ECO:0000256" key="1">
    <source>
        <dbReference type="ARBA" id="ARBA00001933"/>
    </source>
</evidence>